<dbReference type="AlphaFoldDB" id="A0A811UM91"/>
<organism evidence="1 2">
    <name type="scientific">Ceratitis capitata</name>
    <name type="common">Mediterranean fruit fly</name>
    <name type="synonym">Tephritis capitata</name>
    <dbReference type="NCBI Taxonomy" id="7213"/>
    <lineage>
        <taxon>Eukaryota</taxon>
        <taxon>Metazoa</taxon>
        <taxon>Ecdysozoa</taxon>
        <taxon>Arthropoda</taxon>
        <taxon>Hexapoda</taxon>
        <taxon>Insecta</taxon>
        <taxon>Pterygota</taxon>
        <taxon>Neoptera</taxon>
        <taxon>Endopterygota</taxon>
        <taxon>Diptera</taxon>
        <taxon>Brachycera</taxon>
        <taxon>Muscomorpha</taxon>
        <taxon>Tephritoidea</taxon>
        <taxon>Tephritidae</taxon>
        <taxon>Ceratitis</taxon>
        <taxon>Ceratitis</taxon>
    </lineage>
</organism>
<name>A0A811UM91_CERCA</name>
<proteinExistence type="predicted"/>
<comment type="caution">
    <text evidence="1">The sequence shown here is derived from an EMBL/GenBank/DDBJ whole genome shotgun (WGS) entry which is preliminary data.</text>
</comment>
<sequence length="121" mass="13991">MHLPIHYSFIHKKKIPKHTTRNACCNAHQKATYPHTHTHRDTRTPDRPTIRQAKTLKVYLTRLPLCQWQLFVAIVCCMRMYVRIHICNCIVSTSTLSASPLKPMISSTIIGRIKYLSCSNC</sequence>
<dbReference type="Proteomes" id="UP000606786">
    <property type="component" value="Unassembled WGS sequence"/>
</dbReference>
<gene>
    <name evidence="1" type="ORF">CCAP1982_LOCUS7972</name>
</gene>
<dbReference type="EMBL" id="CAJHJT010000012">
    <property type="protein sequence ID" value="CAD6999448.1"/>
    <property type="molecule type" value="Genomic_DNA"/>
</dbReference>
<accession>A0A811UM91</accession>
<evidence type="ECO:0000313" key="2">
    <source>
        <dbReference type="Proteomes" id="UP000606786"/>
    </source>
</evidence>
<evidence type="ECO:0000313" key="1">
    <source>
        <dbReference type="EMBL" id="CAD6999448.1"/>
    </source>
</evidence>
<keyword evidence="2" id="KW-1185">Reference proteome</keyword>
<reference evidence="1" key="1">
    <citation type="submission" date="2020-11" db="EMBL/GenBank/DDBJ databases">
        <authorList>
            <person name="Whitehead M."/>
        </authorList>
    </citation>
    <scope>NUCLEOTIDE SEQUENCE</scope>
    <source>
        <strain evidence="1">EGII</strain>
    </source>
</reference>
<protein>
    <submittedName>
        <fullName evidence="1">(Mediterranean fruit fly) hypothetical protein</fullName>
    </submittedName>
</protein>